<dbReference type="AlphaFoldDB" id="A0A8J3EMS1"/>
<organism evidence="3 4">
    <name type="scientific">Pullulanibacillus pueri</name>
    <dbReference type="NCBI Taxonomy" id="1437324"/>
    <lineage>
        <taxon>Bacteria</taxon>
        <taxon>Bacillati</taxon>
        <taxon>Bacillota</taxon>
        <taxon>Bacilli</taxon>
        <taxon>Bacillales</taxon>
        <taxon>Sporolactobacillaceae</taxon>
        <taxon>Pullulanibacillus</taxon>
    </lineage>
</organism>
<dbReference type="InterPro" id="IPR036866">
    <property type="entry name" value="RibonucZ/Hydroxyglut_hydro"/>
</dbReference>
<dbReference type="PANTHER" id="PTHR30619:SF7">
    <property type="entry name" value="BETA-LACTAMASE DOMAIN PROTEIN"/>
    <property type="match status" value="1"/>
</dbReference>
<dbReference type="InterPro" id="IPR035681">
    <property type="entry name" value="ComA-like_MBL"/>
</dbReference>
<dbReference type="CDD" id="cd07731">
    <property type="entry name" value="ComA-like_MBL-fold"/>
    <property type="match status" value="1"/>
</dbReference>
<reference evidence="3" key="2">
    <citation type="submission" date="2020-09" db="EMBL/GenBank/DDBJ databases">
        <authorList>
            <person name="Sun Q."/>
            <person name="Zhou Y."/>
        </authorList>
    </citation>
    <scope>NUCLEOTIDE SEQUENCE</scope>
    <source>
        <strain evidence="3">CGMCC 1.12777</strain>
    </source>
</reference>
<name>A0A8J3EMS1_9BACL</name>
<evidence type="ECO:0000313" key="4">
    <source>
        <dbReference type="Proteomes" id="UP000656813"/>
    </source>
</evidence>
<dbReference type="SUPFAM" id="SSF56281">
    <property type="entry name" value="Metallo-hydrolase/oxidoreductase"/>
    <property type="match status" value="1"/>
</dbReference>
<keyword evidence="1" id="KW-0732">Signal</keyword>
<keyword evidence="4" id="KW-1185">Reference proteome</keyword>
<dbReference type="Proteomes" id="UP000656813">
    <property type="component" value="Unassembled WGS sequence"/>
</dbReference>
<evidence type="ECO:0000313" key="3">
    <source>
        <dbReference type="EMBL" id="GGH84483.1"/>
    </source>
</evidence>
<feature type="signal peptide" evidence="1">
    <location>
        <begin position="1"/>
        <end position="22"/>
    </location>
</feature>
<reference evidence="3" key="1">
    <citation type="journal article" date="2014" name="Int. J. Syst. Evol. Microbiol.">
        <title>Complete genome sequence of Corynebacterium casei LMG S-19264T (=DSM 44701T), isolated from a smear-ripened cheese.</title>
        <authorList>
            <consortium name="US DOE Joint Genome Institute (JGI-PGF)"/>
            <person name="Walter F."/>
            <person name="Albersmeier A."/>
            <person name="Kalinowski J."/>
            <person name="Ruckert C."/>
        </authorList>
    </citation>
    <scope>NUCLEOTIDE SEQUENCE</scope>
    <source>
        <strain evidence="3">CGMCC 1.12777</strain>
    </source>
</reference>
<accession>A0A8J3EMS1</accession>
<dbReference type="InterPro" id="IPR052159">
    <property type="entry name" value="Competence_DNA_uptake"/>
</dbReference>
<dbReference type="Pfam" id="PF00753">
    <property type="entry name" value="Lactamase_B"/>
    <property type="match status" value="1"/>
</dbReference>
<dbReference type="SMART" id="SM00849">
    <property type="entry name" value="Lactamase_B"/>
    <property type="match status" value="1"/>
</dbReference>
<dbReference type="Gene3D" id="3.60.15.10">
    <property type="entry name" value="Ribonuclease Z/Hydroxyacylglutathione hydrolase-like"/>
    <property type="match status" value="1"/>
</dbReference>
<dbReference type="InterPro" id="IPR001279">
    <property type="entry name" value="Metallo-B-lactamas"/>
</dbReference>
<dbReference type="PANTHER" id="PTHR30619">
    <property type="entry name" value="DNA INTERNALIZATION/COMPETENCE PROTEIN COMEC/REC2"/>
    <property type="match status" value="1"/>
</dbReference>
<evidence type="ECO:0000259" key="2">
    <source>
        <dbReference type="SMART" id="SM00849"/>
    </source>
</evidence>
<comment type="caution">
    <text evidence="3">The sequence shown here is derived from an EMBL/GenBank/DDBJ whole genome shotgun (WGS) entry which is preliminary data.</text>
</comment>
<feature type="chain" id="PRO_5035237581" evidence="1">
    <location>
        <begin position="23"/>
        <end position="288"/>
    </location>
</feature>
<protein>
    <submittedName>
        <fullName evidence="3">MBL fold protein</fullName>
    </submittedName>
</protein>
<dbReference type="RefSeq" id="WP_188497969.1">
    <property type="nucleotide sequence ID" value="NZ_BMFV01000022.1"/>
</dbReference>
<sequence length="288" mass="32168">MKKFILVLLCLFFVIPPQTTEAEEPKELQIHFIDVGQADSILIRTPQGKNILIDAGGKKSAVKLMNYLRAFGITTFDAVIATHPHHDHIGGMSAILENFTVKAFYMPDISHYTHAFNDLYTTVKKEGIMIFKAKAGNKIDVEPGVKINIIAPLKGNYDHLNDYSYVLKVIHNENSFLLMADAGEQSETELLEKKVNVKADVIKIGHHGADTSSTLPFLKKVNPDTAVISTGNRIKQGYPSKAVINRLHYLKIPTYRSDLLGTIVAHSDGHNITFTYGKSEQEHQEEKE</sequence>
<proteinExistence type="predicted"/>
<evidence type="ECO:0000256" key="1">
    <source>
        <dbReference type="SAM" id="SignalP"/>
    </source>
</evidence>
<feature type="domain" description="Metallo-beta-lactamase" evidence="2">
    <location>
        <begin position="37"/>
        <end position="232"/>
    </location>
</feature>
<gene>
    <name evidence="3" type="ORF">GCM10007096_27660</name>
</gene>
<dbReference type="EMBL" id="BMFV01000022">
    <property type="protein sequence ID" value="GGH84483.1"/>
    <property type="molecule type" value="Genomic_DNA"/>
</dbReference>